<gene>
    <name evidence="1" type="ORF">HUB98_01355</name>
</gene>
<keyword evidence="2" id="KW-1185">Reference proteome</keyword>
<protein>
    <submittedName>
        <fullName evidence="1">Uncharacterized protein</fullName>
    </submittedName>
</protein>
<dbReference type="RefSeq" id="WP_174812086.1">
    <property type="nucleotide sequence ID" value="NZ_CP054614.1"/>
</dbReference>
<dbReference type="Proteomes" id="UP000509327">
    <property type="component" value="Chromosome"/>
</dbReference>
<evidence type="ECO:0000313" key="2">
    <source>
        <dbReference type="Proteomes" id="UP000509327"/>
    </source>
</evidence>
<accession>A0ABX6PYS6</accession>
<organism evidence="1 2">
    <name type="scientific">Paenibacillus barcinonensis</name>
    <dbReference type="NCBI Taxonomy" id="198119"/>
    <lineage>
        <taxon>Bacteria</taxon>
        <taxon>Bacillati</taxon>
        <taxon>Bacillota</taxon>
        <taxon>Bacilli</taxon>
        <taxon>Bacillales</taxon>
        <taxon>Paenibacillaceae</taxon>
        <taxon>Paenibacillus</taxon>
    </lineage>
</organism>
<name>A0ABX6PYS6_PAEBA</name>
<proteinExistence type="predicted"/>
<reference evidence="1 2" key="1">
    <citation type="submission" date="2020-06" db="EMBL/GenBank/DDBJ databases">
        <title>Complete genome of Paenibacillus barcinonensis KACC11450.</title>
        <authorList>
            <person name="Kim M."/>
            <person name="Park Y.-J."/>
            <person name="Shin J.-H."/>
        </authorList>
    </citation>
    <scope>NUCLEOTIDE SEQUENCE [LARGE SCALE GENOMIC DNA]</scope>
    <source>
        <strain evidence="1 2">KACC11450</strain>
    </source>
</reference>
<sequence>MSLSLNKIINTNEINPRAWIGLRICELLKSPKGGFSVSIFTEGEVGNSGAGIGLIYRSSNRGSMSYDAGFAFFTGEHEGEIQRRLT</sequence>
<evidence type="ECO:0000313" key="1">
    <source>
        <dbReference type="EMBL" id="QKS55089.1"/>
    </source>
</evidence>
<dbReference type="EMBL" id="CP054614">
    <property type="protein sequence ID" value="QKS55089.1"/>
    <property type="molecule type" value="Genomic_DNA"/>
</dbReference>